<dbReference type="SMART" id="SM00448">
    <property type="entry name" value="REC"/>
    <property type="match status" value="1"/>
</dbReference>
<dbReference type="InterPro" id="IPR008248">
    <property type="entry name" value="CheB-like"/>
</dbReference>
<keyword evidence="5 7" id="KW-0597">Phosphoprotein</keyword>
<dbReference type="InterPro" id="IPR011006">
    <property type="entry name" value="CheY-like_superfamily"/>
</dbReference>
<dbReference type="NCBIfam" id="NF009206">
    <property type="entry name" value="PRK12555.1"/>
    <property type="match status" value="1"/>
</dbReference>
<dbReference type="GO" id="GO:0008984">
    <property type="term" value="F:protein-glutamate methylesterase activity"/>
    <property type="evidence" value="ECO:0007669"/>
    <property type="project" value="UniProtKB-UniRule"/>
</dbReference>
<feature type="active site" evidence="5 6">
    <location>
        <position position="201"/>
    </location>
</feature>
<evidence type="ECO:0000256" key="3">
    <source>
        <dbReference type="ARBA" id="ARBA00022801"/>
    </source>
</evidence>
<dbReference type="PIRSF" id="PIRSF000876">
    <property type="entry name" value="RR_chemtxs_CheB"/>
    <property type="match status" value="1"/>
</dbReference>
<dbReference type="GO" id="GO:0005737">
    <property type="term" value="C:cytoplasm"/>
    <property type="evidence" value="ECO:0007669"/>
    <property type="project" value="UniProtKB-SubCell"/>
</dbReference>
<feature type="domain" description="CheB-type methylesterase" evidence="9">
    <location>
        <begin position="159"/>
        <end position="348"/>
    </location>
</feature>
<evidence type="ECO:0000256" key="4">
    <source>
        <dbReference type="ARBA" id="ARBA00048267"/>
    </source>
</evidence>
<dbReference type="CDD" id="cd17541">
    <property type="entry name" value="REC_CheB-like"/>
    <property type="match status" value="1"/>
</dbReference>
<dbReference type="GO" id="GO:0050568">
    <property type="term" value="F:protein-glutamine glutaminase activity"/>
    <property type="evidence" value="ECO:0007669"/>
    <property type="project" value="UniProtKB-UniRule"/>
</dbReference>
<dbReference type="GO" id="GO:0000156">
    <property type="term" value="F:phosphorelay response regulator activity"/>
    <property type="evidence" value="ECO:0007669"/>
    <property type="project" value="InterPro"/>
</dbReference>
<organism evidence="10 11">
    <name type="scientific">Colwellia psychrerythraea</name>
    <name type="common">Vibrio psychroerythus</name>
    <dbReference type="NCBI Taxonomy" id="28229"/>
    <lineage>
        <taxon>Bacteria</taxon>
        <taxon>Pseudomonadati</taxon>
        <taxon>Pseudomonadota</taxon>
        <taxon>Gammaproteobacteria</taxon>
        <taxon>Alteromonadales</taxon>
        <taxon>Colwelliaceae</taxon>
        <taxon>Colwellia</taxon>
    </lineage>
</organism>
<comment type="function">
    <text evidence="5">Involved in chemotaxis. Part of a chemotaxis signal transduction system that modulates chemotaxis in response to various stimuli. Catalyzes the demethylation of specific methylglutamate residues introduced into the chemoreceptors (methyl-accepting chemotaxis proteins or MCP) by CheR. Also mediates the irreversible deamidation of specific glutamine residues to glutamic acid.</text>
</comment>
<evidence type="ECO:0000259" key="8">
    <source>
        <dbReference type="PROSITE" id="PS50110"/>
    </source>
</evidence>
<dbReference type="SUPFAM" id="SSF52172">
    <property type="entry name" value="CheY-like"/>
    <property type="match status" value="1"/>
</dbReference>
<dbReference type="SUPFAM" id="SSF52738">
    <property type="entry name" value="Methylesterase CheB, C-terminal domain"/>
    <property type="match status" value="1"/>
</dbReference>
<evidence type="ECO:0000256" key="7">
    <source>
        <dbReference type="PROSITE-ProRule" id="PRU00169"/>
    </source>
</evidence>
<dbReference type="EMBL" id="JQEC01000071">
    <property type="protein sequence ID" value="KGJ87675.1"/>
    <property type="molecule type" value="Genomic_DNA"/>
</dbReference>
<keyword evidence="2 5" id="KW-0145">Chemotaxis</keyword>
<gene>
    <name evidence="5" type="primary">cheB</name>
    <name evidence="10" type="ORF">GAB14E_4353</name>
</gene>
<comment type="similarity">
    <text evidence="5">Belongs to the CheB family.</text>
</comment>
<comment type="caution">
    <text evidence="10">The sequence shown here is derived from an EMBL/GenBank/DDBJ whole genome shotgun (WGS) entry which is preliminary data.</text>
</comment>
<feature type="modified residue" description="4-aspartylphosphate" evidence="5 7">
    <location>
        <position position="56"/>
    </location>
</feature>
<dbReference type="Gene3D" id="3.40.50.180">
    <property type="entry name" value="Methylesterase CheB, C-terminal domain"/>
    <property type="match status" value="1"/>
</dbReference>
<dbReference type="EC" id="3.5.1.44" evidence="5"/>
<keyword evidence="3 5" id="KW-0378">Hydrolase</keyword>
<dbReference type="PANTHER" id="PTHR42872:SF6">
    <property type="entry name" value="PROTEIN-GLUTAMATE METHYLESTERASE_PROTEIN-GLUTAMINE GLUTAMINASE"/>
    <property type="match status" value="1"/>
</dbReference>
<evidence type="ECO:0000256" key="2">
    <source>
        <dbReference type="ARBA" id="ARBA00022500"/>
    </source>
</evidence>
<dbReference type="HAMAP" id="MF_00099">
    <property type="entry name" value="CheB_chemtxs"/>
    <property type="match status" value="1"/>
</dbReference>
<feature type="domain" description="Response regulatory" evidence="8">
    <location>
        <begin position="5"/>
        <end position="122"/>
    </location>
</feature>
<dbReference type="NCBIfam" id="NF001965">
    <property type="entry name" value="PRK00742.1"/>
    <property type="match status" value="1"/>
</dbReference>
<dbReference type="GO" id="GO:0006935">
    <property type="term" value="P:chemotaxis"/>
    <property type="evidence" value="ECO:0007669"/>
    <property type="project" value="UniProtKB-UniRule"/>
</dbReference>
<feature type="active site" evidence="5 6">
    <location>
        <position position="296"/>
    </location>
</feature>
<evidence type="ECO:0000259" key="9">
    <source>
        <dbReference type="PROSITE" id="PS50122"/>
    </source>
</evidence>
<dbReference type="PANTHER" id="PTHR42872">
    <property type="entry name" value="PROTEIN-GLUTAMATE METHYLESTERASE/PROTEIN-GLUTAMINE GLUTAMINASE"/>
    <property type="match status" value="1"/>
</dbReference>
<comment type="subcellular location">
    <subcellularLocation>
        <location evidence="5">Cytoplasm</location>
    </subcellularLocation>
</comment>
<accession>A0A099KBK6</accession>
<evidence type="ECO:0000256" key="1">
    <source>
        <dbReference type="ARBA" id="ARBA00022490"/>
    </source>
</evidence>
<dbReference type="Pfam" id="PF01339">
    <property type="entry name" value="CheB_methylest"/>
    <property type="match status" value="1"/>
</dbReference>
<dbReference type="CDD" id="cd16432">
    <property type="entry name" value="CheB_Rec"/>
    <property type="match status" value="1"/>
</dbReference>
<dbReference type="PROSITE" id="PS50122">
    <property type="entry name" value="CHEB"/>
    <property type="match status" value="1"/>
</dbReference>
<protein>
    <recommendedName>
        <fullName evidence="5">Protein-glutamate methylesterase/protein-glutamine glutaminase</fullName>
        <ecNumber evidence="5">3.1.1.61</ecNumber>
        <ecNumber evidence="5">3.5.1.44</ecNumber>
    </recommendedName>
</protein>
<evidence type="ECO:0000256" key="6">
    <source>
        <dbReference type="PROSITE-ProRule" id="PRU00050"/>
    </source>
</evidence>
<comment type="PTM">
    <text evidence="5">Phosphorylated by CheA. Phosphorylation of the N-terminal regulatory domain activates the methylesterase activity.</text>
</comment>
<proteinExistence type="inferred from homology"/>
<dbReference type="Pfam" id="PF00072">
    <property type="entry name" value="Response_reg"/>
    <property type="match status" value="1"/>
</dbReference>
<dbReference type="InterPro" id="IPR035909">
    <property type="entry name" value="CheB_C"/>
</dbReference>
<dbReference type="AlphaFoldDB" id="A0A099KBK6"/>
<comment type="catalytic activity">
    <reaction evidence="4 5">
        <text>[protein]-L-glutamate 5-O-methyl ester + H2O = L-glutamyl-[protein] + methanol + H(+)</text>
        <dbReference type="Rhea" id="RHEA:23236"/>
        <dbReference type="Rhea" id="RHEA-COMP:10208"/>
        <dbReference type="Rhea" id="RHEA-COMP:10311"/>
        <dbReference type="ChEBI" id="CHEBI:15377"/>
        <dbReference type="ChEBI" id="CHEBI:15378"/>
        <dbReference type="ChEBI" id="CHEBI:17790"/>
        <dbReference type="ChEBI" id="CHEBI:29973"/>
        <dbReference type="ChEBI" id="CHEBI:82795"/>
        <dbReference type="EC" id="3.1.1.61"/>
    </reaction>
</comment>
<dbReference type="EC" id="3.1.1.61" evidence="5"/>
<comment type="catalytic activity">
    <reaction evidence="5">
        <text>L-glutaminyl-[protein] + H2O = L-glutamyl-[protein] + NH4(+)</text>
        <dbReference type="Rhea" id="RHEA:16441"/>
        <dbReference type="Rhea" id="RHEA-COMP:10207"/>
        <dbReference type="Rhea" id="RHEA-COMP:10208"/>
        <dbReference type="ChEBI" id="CHEBI:15377"/>
        <dbReference type="ChEBI" id="CHEBI:28938"/>
        <dbReference type="ChEBI" id="CHEBI:29973"/>
        <dbReference type="ChEBI" id="CHEBI:30011"/>
        <dbReference type="EC" id="3.5.1.44"/>
    </reaction>
</comment>
<feature type="active site" evidence="5 6">
    <location>
        <position position="175"/>
    </location>
</feature>
<comment type="domain">
    <text evidence="5">Contains a C-terminal catalytic domain, and an N-terminal region which modulates catalytic activity.</text>
</comment>
<dbReference type="Gene3D" id="3.40.50.2300">
    <property type="match status" value="1"/>
</dbReference>
<name>A0A099KBK6_COLPS</name>
<dbReference type="InterPro" id="IPR001789">
    <property type="entry name" value="Sig_transdc_resp-reg_receiver"/>
</dbReference>
<dbReference type="InterPro" id="IPR000673">
    <property type="entry name" value="Sig_transdc_resp-reg_Me-estase"/>
</dbReference>
<evidence type="ECO:0000313" key="11">
    <source>
        <dbReference type="Proteomes" id="UP000029868"/>
    </source>
</evidence>
<dbReference type="Proteomes" id="UP000029868">
    <property type="component" value="Unassembled WGS sequence"/>
</dbReference>
<dbReference type="PROSITE" id="PS50110">
    <property type="entry name" value="RESPONSE_REGULATORY"/>
    <property type="match status" value="1"/>
</dbReference>
<dbReference type="PATRIC" id="fig|28229.3.peg.4330"/>
<sequence>MDIIKVLIVDDSTVIRNIIKEALSHSPNINVVGEAEDPLVARELIKKLNPDVLTLDVEMPKMDGITFLINLMRLRPMPVIMLSTLTTKGADITLQALEIGAVDFIAKPTVQELLATQASFKEVLTEKITQAVTIDQKNFKLSDTLTSNKVVKDKHHILAFSGSKRANHLIAIGASTGGTEAIKKLLVTLPSNSPAIVITQHIPKTFSLRFAQRLNDNCQVEVHEASHGQKIKAGHVYIAPGDKHLEVVHKNGVLFCTLKDSEEVNRHKPAVDVLFDSVSDFADNVQAVLLTGMGQDGARAMLRLKELGARTIIQDKNSSLIWGMPGRAHAVSAHTVQYPLNKIAKQLLDYACLTRLEMQQILEKDCVGPAL</sequence>
<evidence type="ECO:0000256" key="5">
    <source>
        <dbReference type="HAMAP-Rule" id="MF_00099"/>
    </source>
</evidence>
<reference evidence="10 11" key="1">
    <citation type="submission" date="2014-08" db="EMBL/GenBank/DDBJ databases">
        <title>Genomic and Phenotypic Diversity of Colwellia psychrerythraea strains from Disparate Marine Basins.</title>
        <authorList>
            <person name="Techtmann S.M."/>
            <person name="Stelling S.C."/>
            <person name="Utturkar S.M."/>
            <person name="Alshibli N."/>
            <person name="Harris A."/>
            <person name="Brown S.D."/>
            <person name="Hazen T.C."/>
        </authorList>
    </citation>
    <scope>NUCLEOTIDE SEQUENCE [LARGE SCALE GENOMIC DNA]</scope>
    <source>
        <strain evidence="10 11">GAB14E</strain>
    </source>
</reference>
<keyword evidence="1 5" id="KW-0963">Cytoplasm</keyword>
<evidence type="ECO:0000313" key="10">
    <source>
        <dbReference type="EMBL" id="KGJ87675.1"/>
    </source>
</evidence>